<evidence type="ECO:0000256" key="12">
    <source>
        <dbReference type="SAM" id="MobiDB-lite"/>
    </source>
</evidence>
<evidence type="ECO:0000256" key="10">
    <source>
        <dbReference type="PROSITE-ProRule" id="PRU00703"/>
    </source>
</evidence>
<proteinExistence type="inferred from homology"/>
<dbReference type="VEuPathDB" id="FungiDB:AMAG_05103"/>
<feature type="transmembrane region" description="Helical" evidence="11">
    <location>
        <begin position="296"/>
        <end position="317"/>
    </location>
</feature>
<comment type="subcellular location">
    <subcellularLocation>
        <location evidence="1 11">Membrane</location>
        <topology evidence="1 11">Multi-pass membrane protein</topology>
    </subcellularLocation>
</comment>
<evidence type="ECO:0000256" key="9">
    <source>
        <dbReference type="ARBA" id="ARBA00023214"/>
    </source>
</evidence>
<keyword evidence="5 11" id="KW-1133">Transmembrane helix</keyword>
<feature type="region of interest" description="Disordered" evidence="12">
    <location>
        <begin position="1"/>
        <end position="23"/>
    </location>
</feature>
<dbReference type="Gene3D" id="3.10.580.10">
    <property type="entry name" value="CBS-domain"/>
    <property type="match status" value="1"/>
</dbReference>
<evidence type="ECO:0000313" key="14">
    <source>
        <dbReference type="EMBL" id="KNE58294.1"/>
    </source>
</evidence>
<dbReference type="STRING" id="578462.A0A0L0S7G9"/>
<feature type="compositionally biased region" description="Polar residues" evidence="12">
    <location>
        <begin position="1154"/>
        <end position="1165"/>
    </location>
</feature>
<keyword evidence="8 11" id="KW-0472">Membrane</keyword>
<reference evidence="14 15" key="1">
    <citation type="submission" date="2009-11" db="EMBL/GenBank/DDBJ databases">
        <title>Annotation of Allomyces macrogynus ATCC 38327.</title>
        <authorList>
            <consortium name="The Broad Institute Genome Sequencing Platform"/>
            <person name="Russ C."/>
            <person name="Cuomo C."/>
            <person name="Burger G."/>
            <person name="Gray M.W."/>
            <person name="Holland P.W.H."/>
            <person name="King N."/>
            <person name="Lang F.B.F."/>
            <person name="Roger A.J."/>
            <person name="Ruiz-Trillo I."/>
            <person name="Young S.K."/>
            <person name="Zeng Q."/>
            <person name="Gargeya S."/>
            <person name="Fitzgerald M."/>
            <person name="Haas B."/>
            <person name="Abouelleil A."/>
            <person name="Alvarado L."/>
            <person name="Arachchi H.M."/>
            <person name="Berlin A."/>
            <person name="Chapman S.B."/>
            <person name="Gearin G."/>
            <person name="Goldberg J."/>
            <person name="Griggs A."/>
            <person name="Gujja S."/>
            <person name="Hansen M."/>
            <person name="Heiman D."/>
            <person name="Howarth C."/>
            <person name="Larimer J."/>
            <person name="Lui A."/>
            <person name="MacDonald P.J.P."/>
            <person name="McCowen C."/>
            <person name="Montmayeur A."/>
            <person name="Murphy C."/>
            <person name="Neiman D."/>
            <person name="Pearson M."/>
            <person name="Priest M."/>
            <person name="Roberts A."/>
            <person name="Saif S."/>
            <person name="Shea T."/>
            <person name="Sisk P."/>
            <person name="Stolte C."/>
            <person name="Sykes S."/>
            <person name="Wortman J."/>
            <person name="Nusbaum C."/>
            <person name="Birren B."/>
        </authorList>
    </citation>
    <scope>NUCLEOTIDE SEQUENCE [LARGE SCALE GENOMIC DNA]</scope>
    <source>
        <strain evidence="14 15">ATCC 38327</strain>
    </source>
</reference>
<dbReference type="InterPro" id="IPR014743">
    <property type="entry name" value="Cl-channel_core"/>
</dbReference>
<feature type="transmembrane region" description="Helical" evidence="11">
    <location>
        <begin position="822"/>
        <end position="848"/>
    </location>
</feature>
<feature type="transmembrane region" description="Helical" evidence="11">
    <location>
        <begin position="854"/>
        <end position="873"/>
    </location>
</feature>
<accession>A0A0L0S7G9</accession>
<evidence type="ECO:0000256" key="7">
    <source>
        <dbReference type="ARBA" id="ARBA00023122"/>
    </source>
</evidence>
<feature type="compositionally biased region" description="Polar residues" evidence="12">
    <location>
        <begin position="1"/>
        <end position="10"/>
    </location>
</feature>
<evidence type="ECO:0000256" key="11">
    <source>
        <dbReference type="RuleBase" id="RU361221"/>
    </source>
</evidence>
<dbReference type="Gene3D" id="1.10.3080.10">
    <property type="entry name" value="Clc chloride channel"/>
    <property type="match status" value="2"/>
</dbReference>
<dbReference type="SUPFAM" id="SSF81340">
    <property type="entry name" value="Clc chloride channel"/>
    <property type="match status" value="1"/>
</dbReference>
<evidence type="ECO:0000256" key="4">
    <source>
        <dbReference type="ARBA" id="ARBA00022737"/>
    </source>
</evidence>
<evidence type="ECO:0000256" key="6">
    <source>
        <dbReference type="ARBA" id="ARBA00023065"/>
    </source>
</evidence>
<dbReference type="PANTHER" id="PTHR11689">
    <property type="entry name" value="CHLORIDE CHANNEL PROTEIN CLC FAMILY MEMBER"/>
    <property type="match status" value="1"/>
</dbReference>
<feature type="transmembrane region" description="Helical" evidence="11">
    <location>
        <begin position="248"/>
        <end position="269"/>
    </location>
</feature>
<keyword evidence="15" id="KW-1185">Reference proteome</keyword>
<sequence>MAADSGQYSPTRPDHLAGAQHDAVPLEPVVAVTASPASPVAGLSASSSTAEAEIASGTDPSCTRPLLDDAARGDIAPDPSGGPQDRDPATANPTLAPTPAPSAPATPQLLGARLLRGRGLHIRQGSLASIMTERLPTALATAWSSIGESWAHHSTSSGMPGTPGLLNPDQYRGSLTGDSNWLRLQRRKLPRTSVDAVQNLDLQRENTLGHMYEERVERAGHTRATDLEEIDNVPLRQYHQRVKPHRQVFVRFAMCCLLGLVTVSLYYALHATTELFQHWRVHVAQGLLATHSYLGLWGFLLGVALVLATVAMVIVLVEPSAAGSGMPEVIAFLNGLERPYYLSSRMLIAKLVGMFCVVNSGLFSGYDGPLIHSCAIAGIILVRNLKRSKFLSKAYFGVQSWKEQDPSILRNARSHELQTFATLGAACGVSSAFQAPMAGVMFAIEEAISFYDGTLIVKAFLACSMTILFKALLLQDWTVTSTSFSIFAVNAHCDAQLSVIDYVAYVVLGLLGGFFGHWYNRLVAKIREWREWHIEWALWRRILDVLLVVVVTISVCTGVVYLRGELHGTCTTMEATLNQLAPVPAAERCTRTCAEWLQLRNATSSMPLLSKRQADRLQVMSAASAPAAGSANPLQQCVNDFTTAVCVDSSVRELIMEEITQQWLQLDVYCALNSPMSTFSLLPSSQADVRHLLVQSPDLDTTKLYPTGLFTGLHAPESTKAASASTSSTEFCYDPLASLFFNQPERVLNILFFRGYYGFLDWAVLLTFGVTYCILTLATHNIAAPTDLVMPCLVLGATFGRLFGLGVNVIQRAAGVPQMDPGVAAVLGLAAFWAGTSRMMMTVVIIALQSTNEQTYLAGIMIVVIVATVTGNYQGPSQYHLEMETMGMAYLPHFPPHSLKLETIEDVLLREDGEVSPRVLDKIRLNSDFTVAKALDLLKASTFSGWPVVDAGNHLLGFLLRVQLEELILDKAPDANTRAPSLTYDADGSSPLDTAGALDDHVVDLDARHVSLVDDVAVAMNLSPHVVFPDTLAAKAYKQFRNLGLRHLLVVSRENVVVGILTRSDFHRLVERGLHLQHHHNHHKHKHTHDDDSAGHRRASSSATLHDGATTPSHDKDDDGSGTTTPPRSGSGPRAHFFLAQSQRASPRASPASTPLTGSVASIGQSPAPPSALRHEVTPSADMSEPSGAGTAVPSRASASSSRRS</sequence>
<feature type="transmembrane region" description="Helical" evidence="11">
    <location>
        <begin position="759"/>
        <end position="782"/>
    </location>
</feature>
<reference evidence="15" key="2">
    <citation type="submission" date="2009-11" db="EMBL/GenBank/DDBJ databases">
        <title>The Genome Sequence of Allomyces macrogynus strain ATCC 38327.</title>
        <authorList>
            <consortium name="The Broad Institute Genome Sequencing Platform"/>
            <person name="Russ C."/>
            <person name="Cuomo C."/>
            <person name="Shea T."/>
            <person name="Young S.K."/>
            <person name="Zeng Q."/>
            <person name="Koehrsen M."/>
            <person name="Haas B."/>
            <person name="Borodovsky M."/>
            <person name="Guigo R."/>
            <person name="Alvarado L."/>
            <person name="Berlin A."/>
            <person name="Borenstein D."/>
            <person name="Chen Z."/>
            <person name="Engels R."/>
            <person name="Freedman E."/>
            <person name="Gellesch M."/>
            <person name="Goldberg J."/>
            <person name="Griggs A."/>
            <person name="Gujja S."/>
            <person name="Heiman D."/>
            <person name="Hepburn T."/>
            <person name="Howarth C."/>
            <person name="Jen D."/>
            <person name="Larson L."/>
            <person name="Lewis B."/>
            <person name="Mehta T."/>
            <person name="Park D."/>
            <person name="Pearson M."/>
            <person name="Roberts A."/>
            <person name="Saif S."/>
            <person name="Shenoy N."/>
            <person name="Sisk P."/>
            <person name="Stolte C."/>
            <person name="Sykes S."/>
            <person name="Walk T."/>
            <person name="White J."/>
            <person name="Yandava C."/>
            <person name="Burger G."/>
            <person name="Gray M.W."/>
            <person name="Holland P.W.H."/>
            <person name="King N."/>
            <person name="Lang F.B.F."/>
            <person name="Roger A.J."/>
            <person name="Ruiz-Trillo I."/>
            <person name="Lander E."/>
            <person name="Nusbaum C."/>
        </authorList>
    </citation>
    <scope>NUCLEOTIDE SEQUENCE [LARGE SCALE GENOMIC DNA]</scope>
    <source>
        <strain evidence="15">ATCC 38327</strain>
    </source>
</reference>
<dbReference type="PANTHER" id="PTHR11689:SF136">
    <property type="entry name" value="H(+)_CL(-) EXCHANGE TRANSPORTER 7"/>
    <property type="match status" value="1"/>
</dbReference>
<feature type="domain" description="CBS" evidence="13">
    <location>
        <begin position="1020"/>
        <end position="1076"/>
    </location>
</feature>
<keyword evidence="7 10" id="KW-0129">CBS domain</keyword>
<evidence type="ECO:0000259" key="13">
    <source>
        <dbReference type="PROSITE" id="PS51371"/>
    </source>
</evidence>
<dbReference type="SMART" id="SM00116">
    <property type="entry name" value="CBS"/>
    <property type="match status" value="2"/>
</dbReference>
<evidence type="ECO:0000256" key="2">
    <source>
        <dbReference type="ARBA" id="ARBA00022448"/>
    </source>
</evidence>
<dbReference type="GO" id="GO:0016020">
    <property type="term" value="C:membrane"/>
    <property type="evidence" value="ECO:0007669"/>
    <property type="project" value="UniProtKB-SubCell"/>
</dbReference>
<dbReference type="Pfam" id="PF00654">
    <property type="entry name" value="Voltage_CLC"/>
    <property type="match status" value="1"/>
</dbReference>
<keyword evidence="6 11" id="KW-0406">Ion transport</keyword>
<dbReference type="eggNOG" id="KOG0474">
    <property type="taxonomic scope" value="Eukaryota"/>
</dbReference>
<dbReference type="Proteomes" id="UP000054350">
    <property type="component" value="Unassembled WGS sequence"/>
</dbReference>
<feature type="compositionally biased region" description="Basic residues" evidence="12">
    <location>
        <begin position="1077"/>
        <end position="1087"/>
    </location>
</feature>
<feature type="compositionally biased region" description="Low complexity" evidence="12">
    <location>
        <begin position="37"/>
        <end position="58"/>
    </location>
</feature>
<feature type="transmembrane region" description="Helical" evidence="11">
    <location>
        <begin position="369"/>
        <end position="385"/>
    </location>
</feature>
<dbReference type="AlphaFoldDB" id="A0A0L0S7G9"/>
<keyword evidence="4" id="KW-0677">Repeat</keyword>
<keyword evidence="2 11" id="KW-0813">Transport</keyword>
<organism evidence="14 15">
    <name type="scientific">Allomyces macrogynus (strain ATCC 38327)</name>
    <name type="common">Allomyces javanicus var. macrogynus</name>
    <dbReference type="NCBI Taxonomy" id="578462"/>
    <lineage>
        <taxon>Eukaryota</taxon>
        <taxon>Fungi</taxon>
        <taxon>Fungi incertae sedis</taxon>
        <taxon>Blastocladiomycota</taxon>
        <taxon>Blastocladiomycetes</taxon>
        <taxon>Blastocladiales</taxon>
        <taxon>Blastocladiaceae</taxon>
        <taxon>Allomyces</taxon>
    </lineage>
</organism>
<dbReference type="EMBL" id="GG745332">
    <property type="protein sequence ID" value="KNE58294.1"/>
    <property type="molecule type" value="Genomic_DNA"/>
</dbReference>
<keyword evidence="3 11" id="KW-0812">Transmembrane</keyword>
<feature type="transmembrane region" description="Helical" evidence="11">
    <location>
        <begin position="347"/>
        <end position="363"/>
    </location>
</feature>
<dbReference type="PRINTS" id="PR00762">
    <property type="entry name" value="CLCHANNEL"/>
</dbReference>
<feature type="compositionally biased region" description="Low complexity" evidence="12">
    <location>
        <begin position="1195"/>
        <end position="1205"/>
    </location>
</feature>
<dbReference type="GO" id="GO:0005254">
    <property type="term" value="F:chloride channel activity"/>
    <property type="evidence" value="ECO:0007669"/>
    <property type="project" value="UniProtKB-UniRule"/>
</dbReference>
<dbReference type="InterPro" id="IPR051280">
    <property type="entry name" value="Cl-channel/antiporter"/>
</dbReference>
<keyword evidence="9 11" id="KW-0868">Chloride</keyword>
<gene>
    <name evidence="14" type="ORF">AMAG_05103</name>
</gene>
<evidence type="ECO:0000256" key="3">
    <source>
        <dbReference type="ARBA" id="ARBA00022692"/>
    </source>
</evidence>
<evidence type="ECO:0000256" key="8">
    <source>
        <dbReference type="ARBA" id="ARBA00023136"/>
    </source>
</evidence>
<evidence type="ECO:0000256" key="1">
    <source>
        <dbReference type="ARBA" id="ARBA00004141"/>
    </source>
</evidence>
<dbReference type="InterPro" id="IPR000644">
    <property type="entry name" value="CBS_dom"/>
</dbReference>
<evidence type="ECO:0000313" key="15">
    <source>
        <dbReference type="Proteomes" id="UP000054350"/>
    </source>
</evidence>
<evidence type="ECO:0000256" key="5">
    <source>
        <dbReference type="ARBA" id="ARBA00022989"/>
    </source>
</evidence>
<feature type="transmembrane region" description="Helical" evidence="11">
    <location>
        <begin position="456"/>
        <end position="474"/>
    </location>
</feature>
<dbReference type="SUPFAM" id="SSF54631">
    <property type="entry name" value="CBS-domain pair"/>
    <property type="match status" value="1"/>
</dbReference>
<feature type="transmembrane region" description="Helical" evidence="11">
    <location>
        <begin position="538"/>
        <end position="562"/>
    </location>
</feature>
<feature type="region of interest" description="Disordered" evidence="12">
    <location>
        <begin position="1077"/>
        <end position="1205"/>
    </location>
</feature>
<feature type="compositionally biased region" description="Low complexity" evidence="12">
    <location>
        <begin position="1140"/>
        <end position="1153"/>
    </location>
</feature>
<name>A0A0L0S7G9_ALLM3</name>
<comment type="similarity">
    <text evidence="11">Belongs to the chloride channel (TC 2.A.49) family.</text>
</comment>
<protein>
    <recommendedName>
        <fullName evidence="11">Chloride channel protein</fullName>
    </recommendedName>
</protein>
<dbReference type="PROSITE" id="PS51371">
    <property type="entry name" value="CBS"/>
    <property type="match status" value="1"/>
</dbReference>
<dbReference type="Pfam" id="PF00571">
    <property type="entry name" value="CBS"/>
    <property type="match status" value="1"/>
</dbReference>
<feature type="transmembrane region" description="Helical" evidence="11">
    <location>
        <begin position="788"/>
        <end position="810"/>
    </location>
</feature>
<dbReference type="OrthoDB" id="428525at2759"/>
<feature type="region of interest" description="Disordered" evidence="12">
    <location>
        <begin position="37"/>
        <end position="106"/>
    </location>
</feature>
<feature type="transmembrane region" description="Helical" evidence="11">
    <location>
        <begin position="495"/>
        <end position="518"/>
    </location>
</feature>
<dbReference type="InterPro" id="IPR001807">
    <property type="entry name" value="ClC"/>
</dbReference>
<dbReference type="InterPro" id="IPR046342">
    <property type="entry name" value="CBS_dom_sf"/>
</dbReference>